<keyword evidence="3" id="KW-1185">Reference proteome</keyword>
<dbReference type="SMART" id="SM00148">
    <property type="entry name" value="PLCXc"/>
    <property type="match status" value="1"/>
</dbReference>
<dbReference type="InterPro" id="IPR051057">
    <property type="entry name" value="PI-PLC_domain"/>
</dbReference>
<accession>A0A8H6YHH9</accession>
<reference evidence="2" key="1">
    <citation type="submission" date="2020-05" db="EMBL/GenBank/DDBJ databases">
        <title>Mycena genomes resolve the evolution of fungal bioluminescence.</title>
        <authorList>
            <person name="Tsai I.J."/>
        </authorList>
    </citation>
    <scope>NUCLEOTIDE SEQUENCE</scope>
    <source>
        <strain evidence="2">160909Yilan</strain>
    </source>
</reference>
<feature type="domain" description="Phosphatidylinositol-specific phospholipase C X" evidence="1">
    <location>
        <begin position="112"/>
        <end position="254"/>
    </location>
</feature>
<proteinExistence type="predicted"/>
<dbReference type="SUPFAM" id="SSF51695">
    <property type="entry name" value="PLC-like phosphodiesterases"/>
    <property type="match status" value="1"/>
</dbReference>
<dbReference type="PROSITE" id="PS50007">
    <property type="entry name" value="PIPLC_X_DOMAIN"/>
    <property type="match status" value="1"/>
</dbReference>
<evidence type="ECO:0000313" key="2">
    <source>
        <dbReference type="EMBL" id="KAF7359207.1"/>
    </source>
</evidence>
<protein>
    <submittedName>
        <fullName evidence="2">PLCXc domain-containing protein</fullName>
    </submittedName>
</protein>
<dbReference type="GO" id="GO:0006629">
    <property type="term" value="P:lipid metabolic process"/>
    <property type="evidence" value="ECO:0007669"/>
    <property type="project" value="InterPro"/>
</dbReference>
<dbReference type="GO" id="GO:0008081">
    <property type="term" value="F:phosphoric diester hydrolase activity"/>
    <property type="evidence" value="ECO:0007669"/>
    <property type="project" value="InterPro"/>
</dbReference>
<organism evidence="2 3">
    <name type="scientific">Mycena sanguinolenta</name>
    <dbReference type="NCBI Taxonomy" id="230812"/>
    <lineage>
        <taxon>Eukaryota</taxon>
        <taxon>Fungi</taxon>
        <taxon>Dikarya</taxon>
        <taxon>Basidiomycota</taxon>
        <taxon>Agaricomycotina</taxon>
        <taxon>Agaricomycetes</taxon>
        <taxon>Agaricomycetidae</taxon>
        <taxon>Agaricales</taxon>
        <taxon>Marasmiineae</taxon>
        <taxon>Mycenaceae</taxon>
        <taxon>Mycena</taxon>
    </lineage>
</organism>
<dbReference type="OrthoDB" id="1046782at2759"/>
<dbReference type="InterPro" id="IPR000909">
    <property type="entry name" value="PLipase_C_PInositol-sp_X_dom"/>
</dbReference>
<sequence length="676" mass="75493">MHLTLLNLCEESLVLSYSEGSAHHEILALPSRPTTVTCPKSCSATLSLGAEKHIEWASVDIMLTGTRGASWKSISVPEDCLWRIYLCKVAKKHRKLVVIPRRSLPSFLSAVPDNTILSDCLLPGTHDTMAFYGWPFSQCQSISTPLDVQFQSGIRLLDIRLTPVNGRLIAYHGAYPQKTPFQEILTSVHNFLTSPAGSRETVVMSVKQEAPSHEFSQLVHDEIATGAGGRDMWFFESRIPTLGEVRGKVVMFSRFGNGDGWEGGLNGMGIHPTYWPDSERDGFTWMCNDTLVRTNDWYHIPSFLSIPEKVALATSVLQPQPSDKSGLVLPITYFSASSFPLAAPQTVSQGFGWPSWGFGVEGVNSRIGKWVLDRLSEAGENEKGEPFIHGWAFMDYYEEPQNELVPLLIEFNFRGRANYLVEAPTTSNTDTMGYKPFAEPLLFSQPSIDDIRAVIIEAFLITHYLHTHFPSVLQDTLSPRDLKFRHTSSQQTVCVLVDLDGHEHLSNPDGRPSPHGTIPFNAYDAMVPRPWSAPDYSESLYSEDDAVNSAVPYTSYSRLLETVFYIVLWCISNEIPQQTKSWMRSGYNKNTPFAPPSIFATVRPEYAPLVDAWVAPLLMLVSQAHWTCRGMGAEERKKTLESMLTFDKVVKILRAPGGFDLQIATLVPLPKCHEGL</sequence>
<evidence type="ECO:0000259" key="1">
    <source>
        <dbReference type="SMART" id="SM00148"/>
    </source>
</evidence>
<dbReference type="Gene3D" id="3.20.20.190">
    <property type="entry name" value="Phosphatidylinositol (PI) phosphodiesterase"/>
    <property type="match status" value="1"/>
</dbReference>
<dbReference type="PANTHER" id="PTHR13593:SF113">
    <property type="entry name" value="SI:DKEY-266F7.9"/>
    <property type="match status" value="1"/>
</dbReference>
<comment type="caution">
    <text evidence="2">The sequence shown here is derived from an EMBL/GenBank/DDBJ whole genome shotgun (WGS) entry which is preliminary data.</text>
</comment>
<evidence type="ECO:0000313" key="3">
    <source>
        <dbReference type="Proteomes" id="UP000623467"/>
    </source>
</evidence>
<gene>
    <name evidence="2" type="ORF">MSAN_01262700</name>
</gene>
<dbReference type="Proteomes" id="UP000623467">
    <property type="component" value="Unassembled WGS sequence"/>
</dbReference>
<dbReference type="AlphaFoldDB" id="A0A8H6YHH9"/>
<name>A0A8H6YHH9_9AGAR</name>
<dbReference type="PANTHER" id="PTHR13593">
    <property type="match status" value="1"/>
</dbReference>
<dbReference type="InterPro" id="IPR017946">
    <property type="entry name" value="PLC-like_Pdiesterase_TIM-brl"/>
</dbReference>
<dbReference type="EMBL" id="JACAZH010000009">
    <property type="protein sequence ID" value="KAF7359207.1"/>
    <property type="molecule type" value="Genomic_DNA"/>
</dbReference>